<evidence type="ECO:0000256" key="7">
    <source>
        <dbReference type="ARBA" id="ARBA00022695"/>
    </source>
</evidence>
<dbReference type="CDD" id="cd00885">
    <property type="entry name" value="cinA"/>
    <property type="match status" value="1"/>
</dbReference>
<dbReference type="InterPro" id="IPR036425">
    <property type="entry name" value="MoaB/Mog-like_dom_sf"/>
</dbReference>
<organism evidence="15 16">
    <name type="scientific">Caerostris extrusa</name>
    <name type="common">Bark spider</name>
    <name type="synonym">Caerostris bankana</name>
    <dbReference type="NCBI Taxonomy" id="172846"/>
    <lineage>
        <taxon>Eukaryota</taxon>
        <taxon>Metazoa</taxon>
        <taxon>Ecdysozoa</taxon>
        <taxon>Arthropoda</taxon>
        <taxon>Chelicerata</taxon>
        <taxon>Arachnida</taxon>
        <taxon>Araneae</taxon>
        <taxon>Araneomorphae</taxon>
        <taxon>Entelegynae</taxon>
        <taxon>Araneoidea</taxon>
        <taxon>Araneidae</taxon>
        <taxon>Caerostris</taxon>
    </lineage>
</organism>
<gene>
    <name evidence="15" type="primary">flad1</name>
    <name evidence="15" type="ORF">CEXT_326311</name>
</gene>
<comment type="similarity">
    <text evidence="2">In the N-terminal section; belongs to the MoaB/Mog family.</text>
</comment>
<keyword evidence="16" id="KW-1185">Reference proteome</keyword>
<evidence type="ECO:0000256" key="13">
    <source>
        <dbReference type="ARBA" id="ARBA00049494"/>
    </source>
</evidence>
<comment type="caution">
    <text evidence="15">The sequence shown here is derived from an EMBL/GenBank/DDBJ whole genome shotgun (WGS) entry which is preliminary data.</text>
</comment>
<evidence type="ECO:0000256" key="1">
    <source>
        <dbReference type="ARBA" id="ARBA00004726"/>
    </source>
</evidence>
<dbReference type="SMART" id="SM00852">
    <property type="entry name" value="MoCF_biosynth"/>
    <property type="match status" value="1"/>
</dbReference>
<dbReference type="Pfam" id="PF01507">
    <property type="entry name" value="PAPS_reduct"/>
    <property type="match status" value="1"/>
</dbReference>
<dbReference type="GO" id="GO:0003919">
    <property type="term" value="F:FMN adenylyltransferase activity"/>
    <property type="evidence" value="ECO:0007669"/>
    <property type="project" value="UniProtKB-EC"/>
</dbReference>
<evidence type="ECO:0000313" key="16">
    <source>
        <dbReference type="Proteomes" id="UP001054945"/>
    </source>
</evidence>
<evidence type="ECO:0000256" key="4">
    <source>
        <dbReference type="ARBA" id="ARBA00022630"/>
    </source>
</evidence>
<evidence type="ECO:0000259" key="14">
    <source>
        <dbReference type="SMART" id="SM00852"/>
    </source>
</evidence>
<dbReference type="CDD" id="cd23948">
    <property type="entry name" value="FAD_synthase"/>
    <property type="match status" value="1"/>
</dbReference>
<keyword evidence="6" id="KW-0808">Transferase</keyword>
<evidence type="ECO:0000256" key="9">
    <source>
        <dbReference type="ARBA" id="ARBA00022827"/>
    </source>
</evidence>
<protein>
    <recommendedName>
        <fullName evidence="3">FAD synthase</fullName>
        <ecNumber evidence="3">2.7.7.2</ecNumber>
    </recommendedName>
    <alternativeName>
        <fullName evidence="11">FAD pyrophosphorylase</fullName>
    </alternativeName>
    <alternativeName>
        <fullName evidence="12">FMN adenylyltransferase</fullName>
    </alternativeName>
</protein>
<evidence type="ECO:0000256" key="2">
    <source>
        <dbReference type="ARBA" id="ARBA00007589"/>
    </source>
</evidence>
<keyword evidence="8" id="KW-0547">Nucleotide-binding</keyword>
<evidence type="ECO:0000313" key="15">
    <source>
        <dbReference type="EMBL" id="GIY60432.1"/>
    </source>
</evidence>
<dbReference type="Gene3D" id="3.40.980.10">
    <property type="entry name" value="MoaB/Mog-like domain"/>
    <property type="match status" value="1"/>
</dbReference>
<evidence type="ECO:0000256" key="12">
    <source>
        <dbReference type="ARBA" id="ARBA00031871"/>
    </source>
</evidence>
<dbReference type="EMBL" id="BPLR01013328">
    <property type="protein sequence ID" value="GIY60432.1"/>
    <property type="molecule type" value="Genomic_DNA"/>
</dbReference>
<proteinExistence type="inferred from homology"/>
<dbReference type="AlphaFoldDB" id="A0AAV4URN3"/>
<sequence length="509" mass="57839">MLSKDFGKFLYLRRNLLHSCLFNYYSTASPEVTAGILIIGDEILNGQTKDTNTPFLIKNLIESGLKINKISVLRDDVDVIVKEVSELSEKCTVVLTSGGIGPTHDDVTYEAVARACNDTLTLNSELFSILKEYFGSNADENPAVIKLSRIPQTATLNYGFDKKGRKGKYPLVSVKNIYMLPGVPMLLERGFQTFKTSFLLHNKPLQVKKLFFAIDEFSITPVLNEAVKLFKDRTKFGSYPSFSQNYYKVKLTLESEEEKWIDEACKYFEQNLPSGSIVTLEESPLKSASEKLFALAETQSYLQVAISVTEEILAKYSTSEICICFNGGKDCTALLHLVYCCIQKRNPVDWSKINVLYVKNGETFKEVDNFIEAAVKNYNLNLITMTGNLKESFQEFLQQHPKMKAVFMGSRKGDPGTEKLDHFCQTDQDWPSIMRILPILNWSYSDVWSFIRTMQLPYCILYDRGYTSLGTKSQTVANPALLIANIKGFRIYNPAYMLKDENEERKSRL</sequence>
<keyword evidence="7" id="KW-0548">Nucleotidyltransferase</keyword>
<dbReference type="GO" id="GO:0005524">
    <property type="term" value="F:ATP binding"/>
    <property type="evidence" value="ECO:0007669"/>
    <property type="project" value="UniProtKB-KW"/>
</dbReference>
<evidence type="ECO:0000256" key="8">
    <source>
        <dbReference type="ARBA" id="ARBA00022741"/>
    </source>
</evidence>
<comment type="pathway">
    <text evidence="1">Cofactor biosynthesis; FAD biosynthesis; FAD from FMN: step 1/1.</text>
</comment>
<dbReference type="GO" id="GO:0006747">
    <property type="term" value="P:FAD biosynthetic process"/>
    <property type="evidence" value="ECO:0007669"/>
    <property type="project" value="TreeGrafter"/>
</dbReference>
<dbReference type="InterPro" id="IPR056596">
    <property type="entry name" value="FLAD1_M"/>
</dbReference>
<keyword evidence="4" id="KW-0285">Flavoprotein</keyword>
<dbReference type="Proteomes" id="UP001054945">
    <property type="component" value="Unassembled WGS sequence"/>
</dbReference>
<evidence type="ECO:0000256" key="3">
    <source>
        <dbReference type="ARBA" id="ARBA00012393"/>
    </source>
</evidence>
<reference evidence="15 16" key="1">
    <citation type="submission" date="2021-06" db="EMBL/GenBank/DDBJ databases">
        <title>Caerostris extrusa draft genome.</title>
        <authorList>
            <person name="Kono N."/>
            <person name="Arakawa K."/>
        </authorList>
    </citation>
    <scope>NUCLEOTIDE SEQUENCE [LARGE SCALE GENOMIC DNA]</scope>
</reference>
<evidence type="ECO:0000256" key="11">
    <source>
        <dbReference type="ARBA" id="ARBA00031145"/>
    </source>
</evidence>
<feature type="domain" description="MoaB/Mog" evidence="14">
    <location>
        <begin position="35"/>
        <end position="201"/>
    </location>
</feature>
<comment type="catalytic activity">
    <reaction evidence="13">
        <text>FMN + ATP + H(+) = FAD + diphosphate</text>
        <dbReference type="Rhea" id="RHEA:17237"/>
        <dbReference type="ChEBI" id="CHEBI:15378"/>
        <dbReference type="ChEBI" id="CHEBI:30616"/>
        <dbReference type="ChEBI" id="CHEBI:33019"/>
        <dbReference type="ChEBI" id="CHEBI:57692"/>
        <dbReference type="ChEBI" id="CHEBI:58210"/>
        <dbReference type="EC" id="2.7.7.2"/>
    </reaction>
</comment>
<accession>A0AAV4URN3</accession>
<dbReference type="EC" id="2.7.7.2" evidence="3"/>
<dbReference type="SUPFAM" id="SSF53218">
    <property type="entry name" value="Molybdenum cofactor biosynthesis proteins"/>
    <property type="match status" value="1"/>
</dbReference>
<evidence type="ECO:0000256" key="5">
    <source>
        <dbReference type="ARBA" id="ARBA00022643"/>
    </source>
</evidence>
<dbReference type="Pfam" id="PF00994">
    <property type="entry name" value="MoCF_biosynth"/>
    <property type="match status" value="1"/>
</dbReference>
<dbReference type="PANTHER" id="PTHR23293:SF9">
    <property type="entry name" value="FAD SYNTHASE"/>
    <property type="match status" value="1"/>
</dbReference>
<dbReference type="PANTHER" id="PTHR23293">
    <property type="entry name" value="FAD SYNTHETASE-RELATED FMN ADENYLYLTRANSFERASE"/>
    <property type="match status" value="1"/>
</dbReference>
<dbReference type="SUPFAM" id="SSF52402">
    <property type="entry name" value="Adenine nucleotide alpha hydrolases-like"/>
    <property type="match status" value="1"/>
</dbReference>
<name>A0AAV4URN3_CAEEX</name>
<keyword evidence="5" id="KW-0288">FMN</keyword>
<evidence type="ECO:0000256" key="6">
    <source>
        <dbReference type="ARBA" id="ARBA00022679"/>
    </source>
</evidence>
<keyword evidence="9" id="KW-0274">FAD</keyword>
<dbReference type="InterPro" id="IPR002500">
    <property type="entry name" value="PAPS_reduct_dom"/>
</dbReference>
<keyword evidence="10" id="KW-0067">ATP-binding</keyword>
<dbReference type="Pfam" id="PF24102">
    <property type="entry name" value="FLAD1_M"/>
    <property type="match status" value="1"/>
</dbReference>
<dbReference type="InterPro" id="IPR001453">
    <property type="entry name" value="MoaB/Mog_dom"/>
</dbReference>
<dbReference type="Gene3D" id="3.40.50.620">
    <property type="entry name" value="HUPs"/>
    <property type="match status" value="1"/>
</dbReference>
<dbReference type="InterPro" id="IPR014729">
    <property type="entry name" value="Rossmann-like_a/b/a_fold"/>
</dbReference>
<evidence type="ECO:0000256" key="10">
    <source>
        <dbReference type="ARBA" id="ARBA00022840"/>
    </source>
</evidence>